<reference evidence="5 6" key="1">
    <citation type="journal article" date="2016" name="Mol. Biol. Evol.">
        <title>Comparative Genomics of Early-Diverging Mushroom-Forming Fungi Provides Insights into the Origins of Lignocellulose Decay Capabilities.</title>
        <authorList>
            <person name="Nagy L.G."/>
            <person name="Riley R."/>
            <person name="Tritt A."/>
            <person name="Adam C."/>
            <person name="Daum C."/>
            <person name="Floudas D."/>
            <person name="Sun H."/>
            <person name="Yadav J.S."/>
            <person name="Pangilinan J."/>
            <person name="Larsson K.H."/>
            <person name="Matsuura K."/>
            <person name="Barry K."/>
            <person name="Labutti K."/>
            <person name="Kuo R."/>
            <person name="Ohm R.A."/>
            <person name="Bhattacharya S.S."/>
            <person name="Shirouzu T."/>
            <person name="Yoshinaga Y."/>
            <person name="Martin F.M."/>
            <person name="Grigoriev I.V."/>
            <person name="Hibbett D.S."/>
        </authorList>
    </citation>
    <scope>NUCLEOTIDE SEQUENCE [LARGE SCALE GENOMIC DNA]</scope>
    <source>
        <strain evidence="5 6">HHB12029</strain>
    </source>
</reference>
<dbReference type="GO" id="GO:0005524">
    <property type="term" value="F:ATP binding"/>
    <property type="evidence" value="ECO:0007669"/>
    <property type="project" value="UniProtKB-KW"/>
</dbReference>
<feature type="compositionally biased region" description="Basic and acidic residues" evidence="3">
    <location>
        <begin position="212"/>
        <end position="228"/>
    </location>
</feature>
<dbReference type="AlphaFoldDB" id="A0A165KES1"/>
<evidence type="ECO:0000259" key="4">
    <source>
        <dbReference type="Pfam" id="PF00004"/>
    </source>
</evidence>
<dbReference type="GO" id="GO:0005737">
    <property type="term" value="C:cytoplasm"/>
    <property type="evidence" value="ECO:0007669"/>
    <property type="project" value="TreeGrafter"/>
</dbReference>
<evidence type="ECO:0000256" key="3">
    <source>
        <dbReference type="SAM" id="MobiDB-lite"/>
    </source>
</evidence>
<feature type="compositionally biased region" description="Low complexity" evidence="3">
    <location>
        <begin position="195"/>
        <end position="206"/>
    </location>
</feature>
<keyword evidence="6" id="KW-1185">Reference proteome</keyword>
<feature type="region of interest" description="Disordered" evidence="3">
    <location>
        <begin position="1"/>
        <end position="149"/>
    </location>
</feature>
<dbReference type="GO" id="GO:0016887">
    <property type="term" value="F:ATP hydrolysis activity"/>
    <property type="evidence" value="ECO:0007669"/>
    <property type="project" value="InterPro"/>
</dbReference>
<feature type="compositionally biased region" description="Polar residues" evidence="3">
    <location>
        <begin position="106"/>
        <end position="120"/>
    </location>
</feature>
<feature type="compositionally biased region" description="Pro residues" evidence="3">
    <location>
        <begin position="175"/>
        <end position="194"/>
    </location>
</feature>
<feature type="domain" description="ATPase AAA-type core" evidence="4">
    <location>
        <begin position="653"/>
        <end position="731"/>
    </location>
</feature>
<dbReference type="GO" id="GO:0034605">
    <property type="term" value="P:cellular response to heat"/>
    <property type="evidence" value="ECO:0007669"/>
    <property type="project" value="TreeGrafter"/>
</dbReference>
<dbReference type="InterPro" id="IPR027417">
    <property type="entry name" value="P-loop_NTPase"/>
</dbReference>
<organism evidence="5 6">
    <name type="scientific">Exidia glandulosa HHB12029</name>
    <dbReference type="NCBI Taxonomy" id="1314781"/>
    <lineage>
        <taxon>Eukaryota</taxon>
        <taxon>Fungi</taxon>
        <taxon>Dikarya</taxon>
        <taxon>Basidiomycota</taxon>
        <taxon>Agaricomycotina</taxon>
        <taxon>Agaricomycetes</taxon>
        <taxon>Auriculariales</taxon>
        <taxon>Exidiaceae</taxon>
        <taxon>Exidia</taxon>
    </lineage>
</organism>
<dbReference type="PANTHER" id="PTHR11638">
    <property type="entry name" value="ATP-DEPENDENT CLP PROTEASE"/>
    <property type="match status" value="1"/>
</dbReference>
<feature type="compositionally biased region" description="Basic and acidic residues" evidence="3">
    <location>
        <begin position="270"/>
        <end position="281"/>
    </location>
</feature>
<dbReference type="PANTHER" id="PTHR11638:SF18">
    <property type="entry name" value="HEAT SHOCK PROTEIN 104"/>
    <property type="match status" value="1"/>
</dbReference>
<dbReference type="InParanoid" id="A0A165KES1"/>
<dbReference type="InterPro" id="IPR003959">
    <property type="entry name" value="ATPase_AAA_core"/>
</dbReference>
<sequence>MSTPPRPNTVATAGDQRRFGTRYDDDPTPQLASTPPQSDRHSLDSDDEQIDYGSSSSDRRATIGLGLTLTPISPPRDARDALSRTLPAQDTVPNPVAVDLQRSDSHTSAFSDATNSPSENVSTHSSPPPPQPVAPTATRHNRRNFSAAQHALATVLTGLATHPRFAALHEAPSPVEAPHPPTPPPAPSPIPVPSTHPFARPPAARRVNARIRPREETPKEVHIHHDDGSAAYQTPVSPPYAPRARSVSPAPSQHAISPVVATPVTASSDSSDRERKLRELADQVLGEEVASHVPERATTAPEPERPRRPRIARPLSIDYTTEPESVVSTSSKGSHSNAPTWLKPLRLGSISSPPPDETGYTSRPTSIYSAVSVRVPPTISSRSSSVASSNHASRPPSRSPSVLRLNTAIAASHSSSRRTSIVPYTSSPAASPAPDQQHHRIPLQSAPSTAPLLPPAQIFTSASRSLSPPASQPLFKLSDGTSPSPGQVLFSPSPTIYSPLSAAVDKATSSLFFAIASDDKAQVTQSLKENAASPNIRLGPEEVPALVFAITNEQLSNKLPIVKTLLEHGADPAVVADAQSQVEDDVTPAMKYYLDRAAAMAKDKTIEALKQSELGNIITTNFRLVGQDHMLQHLYRALRLYVSGAVSTPFVTILAGPSGLGKSHIAKQFGDILGVPAHIINLSSLRSQSSILEMKPALADSGGSEPASLQDFLAAQQGQRCVVVLEDIEKVEAVTALHSLIVPFELGRFLLGSGAYVDTSKVLWFATSSLGTASVLELCSEGTITDDEYRRMMAKARSELSGALGASLVSRVGSVLPFVPFSDAEKSVIVCEAASALLARVGDSYAPEKMDQLVQKIVAEHREIDGRGLLRAVAEQF</sequence>
<accession>A0A165KES1</accession>
<dbReference type="Proteomes" id="UP000077266">
    <property type="component" value="Unassembled WGS sequence"/>
</dbReference>
<proteinExistence type="predicted"/>
<evidence type="ECO:0000313" key="5">
    <source>
        <dbReference type="EMBL" id="KZV96223.1"/>
    </source>
</evidence>
<dbReference type="SUPFAM" id="SSF52540">
    <property type="entry name" value="P-loop containing nucleoside triphosphate hydrolases"/>
    <property type="match status" value="1"/>
</dbReference>
<evidence type="ECO:0000256" key="1">
    <source>
        <dbReference type="ARBA" id="ARBA00022741"/>
    </source>
</evidence>
<dbReference type="Pfam" id="PF00004">
    <property type="entry name" value="AAA"/>
    <property type="match status" value="1"/>
</dbReference>
<gene>
    <name evidence="5" type="ORF">EXIGLDRAFT_733787</name>
</gene>
<name>A0A165KES1_EXIGL</name>
<feature type="compositionally biased region" description="Polar residues" evidence="3">
    <location>
        <begin position="412"/>
        <end position="425"/>
    </location>
</feature>
<feature type="region of interest" description="Disordered" evidence="3">
    <location>
        <begin position="380"/>
        <end position="454"/>
    </location>
</feature>
<dbReference type="InterPro" id="IPR050130">
    <property type="entry name" value="ClpA_ClpB"/>
</dbReference>
<dbReference type="Gene3D" id="3.40.50.300">
    <property type="entry name" value="P-loop containing nucleotide triphosphate hydrolases"/>
    <property type="match status" value="1"/>
</dbReference>
<keyword evidence="2" id="KW-0067">ATP-binding</keyword>
<feature type="region of interest" description="Disordered" evidence="3">
    <location>
        <begin position="172"/>
        <end position="365"/>
    </location>
</feature>
<dbReference type="OrthoDB" id="47330at2759"/>
<evidence type="ECO:0000313" key="6">
    <source>
        <dbReference type="Proteomes" id="UP000077266"/>
    </source>
</evidence>
<dbReference type="EMBL" id="KV425946">
    <property type="protein sequence ID" value="KZV96223.1"/>
    <property type="molecule type" value="Genomic_DNA"/>
</dbReference>
<dbReference type="STRING" id="1314781.A0A165KES1"/>
<keyword evidence="1" id="KW-0547">Nucleotide-binding</keyword>
<feature type="compositionally biased region" description="Low complexity" evidence="3">
    <location>
        <begin position="380"/>
        <end position="401"/>
    </location>
</feature>
<feature type="compositionally biased region" description="Low complexity" evidence="3">
    <location>
        <begin position="442"/>
        <end position="454"/>
    </location>
</feature>
<evidence type="ECO:0000256" key="2">
    <source>
        <dbReference type="ARBA" id="ARBA00022840"/>
    </source>
</evidence>
<feature type="compositionally biased region" description="Basic and acidic residues" evidence="3">
    <location>
        <begin position="15"/>
        <end position="25"/>
    </location>
</feature>
<protein>
    <recommendedName>
        <fullName evidence="4">ATPase AAA-type core domain-containing protein</fullName>
    </recommendedName>
</protein>
<feature type="compositionally biased region" description="Low complexity" evidence="3">
    <location>
        <begin position="320"/>
        <end position="336"/>
    </location>
</feature>